<name>A0A0C6P8B7_BORBO</name>
<dbReference type="Proteomes" id="UP000007564">
    <property type="component" value="Chromosome"/>
</dbReference>
<evidence type="ECO:0000313" key="2">
    <source>
        <dbReference type="Proteomes" id="UP000007564"/>
    </source>
</evidence>
<dbReference type="KEGG" id="bbh:BN112_2962"/>
<sequence length="53" mass="5948">MGAQADRLHGKRYECAFLPTEEDNMKTCIHVLAAVSGDVRDQHETDAEMRDGK</sequence>
<dbReference type="HOGENOM" id="CLU_3059095_0_0_4"/>
<protein>
    <submittedName>
        <fullName evidence="1">Uncharacterized protein</fullName>
    </submittedName>
</protein>
<dbReference type="AlphaFoldDB" id="A0A0C6P8B7"/>
<proteinExistence type="predicted"/>
<evidence type="ECO:0000313" key="1">
    <source>
        <dbReference type="EMBL" id="CCJ54879.1"/>
    </source>
</evidence>
<dbReference type="EMBL" id="HE965806">
    <property type="protein sequence ID" value="CCJ54879.1"/>
    <property type="molecule type" value="Genomic_DNA"/>
</dbReference>
<reference evidence="1 2" key="1">
    <citation type="journal article" date="2012" name="BMC Genomics">
        <title>Comparative genomics of the classical Bordetella subspecies: the evolution and exchange of virulence-associated diversity amongst closely related pathogens.</title>
        <authorList>
            <person name="Park J."/>
            <person name="Zhang Y."/>
            <person name="Buboltz A.M."/>
            <person name="Zhang X."/>
            <person name="Schuster S.C."/>
            <person name="Ahuja U."/>
            <person name="Liu M."/>
            <person name="Miller J.F."/>
            <person name="Sebaihia M."/>
            <person name="Bentley S.D."/>
            <person name="Parkhill J."/>
            <person name="Harvill E.T."/>
        </authorList>
    </citation>
    <scope>NUCLEOTIDE SEQUENCE [LARGE SCALE GENOMIC DNA]</scope>
    <source>
        <strain evidence="1 2">253</strain>
    </source>
</reference>
<organism evidence="1 2">
    <name type="scientific">Bordetella bronchiseptica 253</name>
    <dbReference type="NCBI Taxonomy" id="568707"/>
    <lineage>
        <taxon>Bacteria</taxon>
        <taxon>Pseudomonadati</taxon>
        <taxon>Pseudomonadota</taxon>
        <taxon>Betaproteobacteria</taxon>
        <taxon>Burkholderiales</taxon>
        <taxon>Alcaligenaceae</taxon>
        <taxon>Bordetella</taxon>
    </lineage>
</organism>
<gene>
    <name evidence="1" type="ORF">BN112_2962</name>
</gene>
<accession>A0A0C6P8B7</accession>